<organism evidence="2 3">
    <name type="scientific">Alternaria panax</name>
    <dbReference type="NCBI Taxonomy" id="48097"/>
    <lineage>
        <taxon>Eukaryota</taxon>
        <taxon>Fungi</taxon>
        <taxon>Dikarya</taxon>
        <taxon>Ascomycota</taxon>
        <taxon>Pezizomycotina</taxon>
        <taxon>Dothideomycetes</taxon>
        <taxon>Pleosporomycetidae</taxon>
        <taxon>Pleosporales</taxon>
        <taxon>Pleosporineae</taxon>
        <taxon>Pleosporaceae</taxon>
        <taxon>Alternaria</taxon>
        <taxon>Alternaria sect. Panax</taxon>
    </lineage>
</organism>
<name>A0AAD4IG55_9PLEO</name>
<gene>
    <name evidence="2" type="ORF">G6011_04060</name>
</gene>
<comment type="caution">
    <text evidence="2">The sequence shown here is derived from an EMBL/GenBank/DDBJ whole genome shotgun (WGS) entry which is preliminary data.</text>
</comment>
<dbReference type="EMBL" id="JAANER010000002">
    <property type="protein sequence ID" value="KAG9194025.1"/>
    <property type="molecule type" value="Genomic_DNA"/>
</dbReference>
<evidence type="ECO:0000313" key="3">
    <source>
        <dbReference type="Proteomes" id="UP001199106"/>
    </source>
</evidence>
<sequence>MDLIENNEDAMDQIIWGMTHPKDINPGVASIVANTALVDLLLVRHYKKWGGLVLPPLQAARGLQDVHEVVAKQEKDHGLQWDDGRSLVKYPNWRNTRGTVPPPGFQALIAVPETTPGPRGDAGRERVGNRGRGGSGSGY</sequence>
<proteinExistence type="predicted"/>
<feature type="compositionally biased region" description="Gly residues" evidence="1">
    <location>
        <begin position="130"/>
        <end position="139"/>
    </location>
</feature>
<keyword evidence="3" id="KW-1185">Reference proteome</keyword>
<reference evidence="2" key="1">
    <citation type="submission" date="2021-07" db="EMBL/GenBank/DDBJ databases">
        <title>Genome Resource of American Ginseng Black Spot Pathogen Alternaria panax.</title>
        <authorList>
            <person name="Qiu C."/>
            <person name="Wang W."/>
            <person name="Liu Z."/>
        </authorList>
    </citation>
    <scope>NUCLEOTIDE SEQUENCE</scope>
    <source>
        <strain evidence="2">BNCC115425</strain>
    </source>
</reference>
<feature type="region of interest" description="Disordered" evidence="1">
    <location>
        <begin position="111"/>
        <end position="139"/>
    </location>
</feature>
<evidence type="ECO:0000313" key="2">
    <source>
        <dbReference type="EMBL" id="KAG9194025.1"/>
    </source>
</evidence>
<accession>A0AAD4IG55</accession>
<evidence type="ECO:0000256" key="1">
    <source>
        <dbReference type="SAM" id="MobiDB-lite"/>
    </source>
</evidence>
<dbReference type="AlphaFoldDB" id="A0AAD4IG55"/>
<dbReference type="Proteomes" id="UP001199106">
    <property type="component" value="Unassembled WGS sequence"/>
</dbReference>
<protein>
    <submittedName>
        <fullName evidence="2">Uncharacterized protein</fullName>
    </submittedName>
</protein>